<dbReference type="AlphaFoldDB" id="A0A498LYQ3"/>
<feature type="domain" description="Pyrin" evidence="1">
    <location>
        <begin position="1"/>
        <end position="85"/>
    </location>
</feature>
<comment type="caution">
    <text evidence="2">The sequence shown here is derived from an EMBL/GenBank/DDBJ whole genome shotgun (WGS) entry which is preliminary data.</text>
</comment>
<dbReference type="EMBL" id="QBIY01013098">
    <property type="protein sequence ID" value="RXN12004.1"/>
    <property type="molecule type" value="Genomic_DNA"/>
</dbReference>
<evidence type="ECO:0000313" key="3">
    <source>
        <dbReference type="Proteomes" id="UP000290572"/>
    </source>
</evidence>
<dbReference type="Pfam" id="PF02758">
    <property type="entry name" value="PYRIN"/>
    <property type="match status" value="1"/>
</dbReference>
<evidence type="ECO:0000313" key="2">
    <source>
        <dbReference type="EMBL" id="RXN12004.1"/>
    </source>
</evidence>
<dbReference type="InterPro" id="IPR004020">
    <property type="entry name" value="DAPIN"/>
</dbReference>
<protein>
    <submittedName>
        <fullName evidence="2">TIMELESS-interacting isoform X1</fullName>
    </submittedName>
</protein>
<accession>A0A498LYQ3</accession>
<dbReference type="CDD" id="cd08321">
    <property type="entry name" value="Pyrin_ASC-like"/>
    <property type="match status" value="1"/>
</dbReference>
<organism evidence="2 3">
    <name type="scientific">Labeo rohita</name>
    <name type="common">Indian major carp</name>
    <name type="synonym">Cyprinus rohita</name>
    <dbReference type="NCBI Taxonomy" id="84645"/>
    <lineage>
        <taxon>Eukaryota</taxon>
        <taxon>Metazoa</taxon>
        <taxon>Chordata</taxon>
        <taxon>Craniata</taxon>
        <taxon>Vertebrata</taxon>
        <taxon>Euteleostomi</taxon>
        <taxon>Actinopterygii</taxon>
        <taxon>Neopterygii</taxon>
        <taxon>Teleostei</taxon>
        <taxon>Ostariophysi</taxon>
        <taxon>Cypriniformes</taxon>
        <taxon>Cyprinidae</taxon>
        <taxon>Labeoninae</taxon>
        <taxon>Labeonini</taxon>
        <taxon>Labeo</taxon>
    </lineage>
</organism>
<dbReference type="PANTHER" id="PTHR31751">
    <property type="entry name" value="SI:CH211-108C17.2-RELATED-RELATED"/>
    <property type="match status" value="1"/>
</dbReference>
<dbReference type="InterPro" id="IPR011029">
    <property type="entry name" value="DEATH-like_dom_sf"/>
</dbReference>
<dbReference type="SUPFAM" id="SSF47986">
    <property type="entry name" value="DEATH domain"/>
    <property type="match status" value="1"/>
</dbReference>
<dbReference type="Proteomes" id="UP000290572">
    <property type="component" value="Unassembled WGS sequence"/>
</dbReference>
<dbReference type="PROSITE" id="PS50824">
    <property type="entry name" value="DAPIN"/>
    <property type="match status" value="1"/>
</dbReference>
<evidence type="ECO:0000259" key="1">
    <source>
        <dbReference type="PROSITE" id="PS50824"/>
    </source>
</evidence>
<dbReference type="Gene3D" id="1.10.533.10">
    <property type="entry name" value="Death Domain, Fas"/>
    <property type="match status" value="1"/>
</dbReference>
<gene>
    <name evidence="2" type="ORF">ROHU_010350</name>
</gene>
<sequence length="483" mass="55369">MASVKQLLYDTLDDLEEEKFKRFKSYLREDGPVPVAVLEKADAIDTVDQMLDRFGPERAVKITQDILKKMDQYHLAEQLENKHTKVKMISCAQTEVRVDLNTKTDLWTSVAMESIISVTAHYITDDFSLESKLLELERMESSQPAYKTATYIVYENCLLQLFEQCPVCHRVTNVQRRTAGTFLAVEQRCPHCNFLRKWNSQPILGSTPSRNLQLSVALYASGASFFKLQKIFRAMQLKLIHYNTFRSHARRYIEPAIVHSWKTAQDNMLQQLSQEQNIVLGGDLRADSPGTVNHAYICPFFSNRSNEVGGSNNMEKEGLKRSLDLLRAHGVTFDSTVTDRHPQVQKFLREVNITQYFDVWHIEKGYACPPEYFVDCEYEAETTTVWSLSIVMYRTVCGRQPFTDQHDGLSFDSRVSTEEGVNEGGFLLPDDTSIAALIPKNSSQVLIIFSGEAVNRRPYYKQWICVSNISTWWRQATGVIGYL</sequence>
<keyword evidence="3" id="KW-1185">Reference proteome</keyword>
<proteinExistence type="predicted"/>
<name>A0A498LYQ3_LABRO</name>
<reference evidence="2 3" key="1">
    <citation type="submission" date="2018-03" db="EMBL/GenBank/DDBJ databases">
        <title>Draft genome sequence of Rohu Carp (Labeo rohita).</title>
        <authorList>
            <person name="Das P."/>
            <person name="Kushwaha B."/>
            <person name="Joshi C.G."/>
            <person name="Kumar D."/>
            <person name="Nagpure N.S."/>
            <person name="Sahoo L."/>
            <person name="Das S.P."/>
            <person name="Bit A."/>
            <person name="Patnaik S."/>
            <person name="Meher P.K."/>
            <person name="Jayasankar P."/>
            <person name="Koringa P.G."/>
            <person name="Patel N.V."/>
            <person name="Hinsu A.T."/>
            <person name="Kumar R."/>
            <person name="Pandey M."/>
            <person name="Agarwal S."/>
            <person name="Srivastava S."/>
            <person name="Singh M."/>
            <person name="Iquebal M.A."/>
            <person name="Jaiswal S."/>
            <person name="Angadi U.B."/>
            <person name="Kumar N."/>
            <person name="Raza M."/>
            <person name="Shah T.M."/>
            <person name="Rai A."/>
            <person name="Jena J.K."/>
        </authorList>
    </citation>
    <scope>NUCLEOTIDE SEQUENCE [LARGE SCALE GENOMIC DNA]</scope>
    <source>
        <strain evidence="2">DASCIFA01</strain>
        <tissue evidence="2">Testis</tissue>
    </source>
</reference>
<dbReference type="SMART" id="SM01289">
    <property type="entry name" value="PYRIN"/>
    <property type="match status" value="1"/>
</dbReference>
<dbReference type="PANTHER" id="PTHR31751:SF44">
    <property type="entry name" value="SI:CH211-211K8.4-RELATED"/>
    <property type="match status" value="1"/>
</dbReference>